<dbReference type="Proteomes" id="UP000636010">
    <property type="component" value="Unassembled WGS sequence"/>
</dbReference>
<dbReference type="GO" id="GO:0016787">
    <property type="term" value="F:hydrolase activity"/>
    <property type="evidence" value="ECO:0007669"/>
    <property type="project" value="UniProtKB-KW"/>
</dbReference>
<keyword evidence="3" id="KW-0378">Hydrolase</keyword>
<dbReference type="SUPFAM" id="SSF55811">
    <property type="entry name" value="Nudix"/>
    <property type="match status" value="1"/>
</dbReference>
<evidence type="ECO:0000313" key="4">
    <source>
        <dbReference type="Proteomes" id="UP000240608"/>
    </source>
</evidence>
<dbReference type="EMBL" id="PYVU01000010">
    <property type="protein sequence ID" value="PTB97590.1"/>
    <property type="molecule type" value="Genomic_DNA"/>
</dbReference>
<evidence type="ECO:0000313" key="2">
    <source>
        <dbReference type="EMBL" id="GGC20965.1"/>
    </source>
</evidence>
<keyword evidence="5" id="KW-1185">Reference proteome</keyword>
<dbReference type="InterPro" id="IPR000086">
    <property type="entry name" value="NUDIX_hydrolase_dom"/>
</dbReference>
<gene>
    <name evidence="3" type="ORF">C9994_02165</name>
    <name evidence="2" type="ORF">GCM10011506_02700</name>
</gene>
<comment type="caution">
    <text evidence="3">The sequence shown here is derived from an EMBL/GenBank/DDBJ whole genome shotgun (WGS) entry which is preliminary data.</text>
</comment>
<dbReference type="Proteomes" id="UP000240608">
    <property type="component" value="Unassembled WGS sequence"/>
</dbReference>
<dbReference type="RefSeq" id="WP_188460009.1">
    <property type="nucleotide sequence ID" value="NZ_BAABHU010000001.1"/>
</dbReference>
<dbReference type="PROSITE" id="PS51462">
    <property type="entry name" value="NUDIX"/>
    <property type="match status" value="1"/>
</dbReference>
<dbReference type="PANTHER" id="PTHR43736:SF1">
    <property type="entry name" value="DIHYDRONEOPTERIN TRIPHOSPHATE DIPHOSPHATASE"/>
    <property type="match status" value="1"/>
</dbReference>
<accession>A0A2T4DUW2</accession>
<reference evidence="5" key="3">
    <citation type="journal article" date="2019" name="Int. J. Syst. Evol. Microbiol.">
        <title>The Global Catalogue of Microorganisms (GCM) 10K type strain sequencing project: providing services to taxonomists for standard genome sequencing and annotation.</title>
        <authorList>
            <consortium name="The Broad Institute Genomics Platform"/>
            <consortium name="The Broad Institute Genome Sequencing Center for Infectious Disease"/>
            <person name="Wu L."/>
            <person name="Ma J."/>
        </authorList>
    </citation>
    <scope>NUCLEOTIDE SEQUENCE [LARGE SCALE GENOMIC DNA]</scope>
    <source>
        <strain evidence="5">CGMCC 1.10832</strain>
    </source>
</reference>
<sequence length="183" mass="21457">MIKFIKQLDDYLPKDDQEIIFKKQMLRLIKEQGENAFLRSSIQAHFTASAWLIDKVNKKVLLLKHSKLNKWLQPGGHADGLSDLEEVARKEVQEETNLTNITLLKNGIFDIDIHKIPERKEVKEHEHYDVRFIFEVLDSTATKINNESIDFKWIALESLQKYTDSQSILRMAEKTKKYFTHAS</sequence>
<name>A0A2T4DUW2_9BACT</name>
<dbReference type="Pfam" id="PF00293">
    <property type="entry name" value="NUDIX"/>
    <property type="match status" value="1"/>
</dbReference>
<dbReference type="CDD" id="cd03674">
    <property type="entry name" value="NUDIX_Hydrolase"/>
    <property type="match status" value="1"/>
</dbReference>
<evidence type="ECO:0000313" key="5">
    <source>
        <dbReference type="Proteomes" id="UP000636010"/>
    </source>
</evidence>
<dbReference type="AlphaFoldDB" id="A0A2T4DUW2"/>
<proteinExistence type="predicted"/>
<dbReference type="Gene3D" id="3.90.79.10">
    <property type="entry name" value="Nucleoside Triphosphate Pyrophosphohydrolase"/>
    <property type="match status" value="1"/>
</dbReference>
<organism evidence="3 4">
    <name type="scientific">Marivirga lumbricoides</name>
    <dbReference type="NCBI Taxonomy" id="1046115"/>
    <lineage>
        <taxon>Bacteria</taxon>
        <taxon>Pseudomonadati</taxon>
        <taxon>Bacteroidota</taxon>
        <taxon>Cytophagia</taxon>
        <taxon>Cytophagales</taxon>
        <taxon>Marivirgaceae</taxon>
        <taxon>Marivirga</taxon>
    </lineage>
</organism>
<evidence type="ECO:0000259" key="1">
    <source>
        <dbReference type="PROSITE" id="PS51462"/>
    </source>
</evidence>
<dbReference type="InterPro" id="IPR015797">
    <property type="entry name" value="NUDIX_hydrolase-like_dom_sf"/>
</dbReference>
<evidence type="ECO:0000313" key="3">
    <source>
        <dbReference type="EMBL" id="PTB97590.1"/>
    </source>
</evidence>
<reference evidence="2" key="4">
    <citation type="submission" date="2024-05" db="EMBL/GenBank/DDBJ databases">
        <authorList>
            <person name="Sun Q."/>
            <person name="Zhou Y."/>
        </authorList>
    </citation>
    <scope>NUCLEOTIDE SEQUENCE</scope>
    <source>
        <strain evidence="2">CGMCC 1.10832</strain>
    </source>
</reference>
<feature type="domain" description="Nudix hydrolase" evidence="1">
    <location>
        <begin position="43"/>
        <end position="176"/>
    </location>
</feature>
<dbReference type="PANTHER" id="PTHR43736">
    <property type="entry name" value="ADP-RIBOSE PYROPHOSPHATASE"/>
    <property type="match status" value="1"/>
</dbReference>
<reference evidence="2" key="1">
    <citation type="journal article" date="2014" name="Int. J. Syst. Evol. Microbiol.">
        <title>Complete genome of a new Firmicutes species belonging to the dominant human colonic microbiota ('Ruminococcus bicirculans') reveals two chromosomes and a selective capacity to utilize plant glucans.</title>
        <authorList>
            <consortium name="NISC Comparative Sequencing Program"/>
            <person name="Wegmann U."/>
            <person name="Louis P."/>
            <person name="Goesmann A."/>
            <person name="Henrissat B."/>
            <person name="Duncan S.H."/>
            <person name="Flint H.J."/>
        </authorList>
    </citation>
    <scope>NUCLEOTIDE SEQUENCE</scope>
    <source>
        <strain evidence="2">CGMCC 1.10832</strain>
    </source>
</reference>
<reference evidence="3 4" key="2">
    <citation type="submission" date="2018-03" db="EMBL/GenBank/DDBJ databases">
        <title>Cross-interface Injection: A General Nanoliter Liquid Handling Method Applied to Single Cells Genome Amplification Automated Nanoliter Liquid Handling Applied to Single Cell Multiple Displacement Amplification.</title>
        <authorList>
            <person name="Yun J."/>
            <person name="Xu P."/>
            <person name="Xu J."/>
            <person name="Dai X."/>
            <person name="Wang Y."/>
            <person name="Zheng X."/>
            <person name="Cao C."/>
            <person name="Yi Q."/>
            <person name="Zhu Y."/>
            <person name="Wang L."/>
            <person name="Dong Z."/>
            <person name="Huang Y."/>
            <person name="Huang L."/>
            <person name="Du W."/>
        </authorList>
    </citation>
    <scope>NUCLEOTIDE SEQUENCE [LARGE SCALE GENOMIC DNA]</scope>
    <source>
        <strain evidence="3 4">Z-D1-2</strain>
    </source>
</reference>
<dbReference type="EMBL" id="BMEC01000001">
    <property type="protein sequence ID" value="GGC20965.1"/>
    <property type="molecule type" value="Genomic_DNA"/>
</dbReference>
<protein>
    <submittedName>
        <fullName evidence="3">NUDIX hydrolase</fullName>
    </submittedName>
</protein>